<dbReference type="AlphaFoldDB" id="A0A0W1ANZ5"/>
<sequence length="212" mass="23685">MFNDAGYKHRYRNLEKEILDIRMDSLEQRLTHVFKENKVDQNIQQQIAEVVDFFRKRPSLIEEYKAFITLLESIQIAENQPEAVAIALIKLNQQIPDRQQHLRLLNIGTIIGLVALTLVGLAAIAGAILVGLTVSVFDPMMGISHAIALSMCGVAALVMAGCTLGSITPSRELDNEINREKNLLSFFATKNSDQNTEQEPIVDNQSLEHVAF</sequence>
<evidence type="ECO:0000313" key="3">
    <source>
        <dbReference type="Proteomes" id="UP000054729"/>
    </source>
</evidence>
<dbReference type="Proteomes" id="UP000054729">
    <property type="component" value="Unassembled WGS sequence"/>
</dbReference>
<feature type="transmembrane region" description="Helical" evidence="1">
    <location>
        <begin position="104"/>
        <end position="137"/>
    </location>
</feature>
<evidence type="ECO:0000256" key="1">
    <source>
        <dbReference type="SAM" id="Phobius"/>
    </source>
</evidence>
<keyword evidence="1" id="KW-0812">Transmembrane</keyword>
<name>A0A0W1ANZ5_9GAMM</name>
<keyword evidence="1" id="KW-0472">Membrane</keyword>
<comment type="caution">
    <text evidence="2">The sequence shown here is derived from an EMBL/GenBank/DDBJ whole genome shotgun (WGS) entry which is preliminary data.</text>
</comment>
<gene>
    <name evidence="2" type="ORF">Lwal_0053</name>
</gene>
<evidence type="ECO:0008006" key="4">
    <source>
        <dbReference type="Google" id="ProtNLM"/>
    </source>
</evidence>
<evidence type="ECO:0000313" key="2">
    <source>
        <dbReference type="EMBL" id="KTD83065.1"/>
    </source>
</evidence>
<feature type="transmembrane region" description="Helical" evidence="1">
    <location>
        <begin position="143"/>
        <end position="167"/>
    </location>
</feature>
<keyword evidence="3" id="KW-1185">Reference proteome</keyword>
<protein>
    <recommendedName>
        <fullName evidence="4">DUF5638 domain-containing protein</fullName>
    </recommendedName>
</protein>
<proteinExistence type="predicted"/>
<reference evidence="2 3" key="1">
    <citation type="submission" date="2015-11" db="EMBL/GenBank/DDBJ databases">
        <title>Genomic analysis of 38 Legionella species identifies large and diverse effector repertoires.</title>
        <authorList>
            <person name="Burstein D."/>
            <person name="Amaro F."/>
            <person name="Zusman T."/>
            <person name="Lifshitz Z."/>
            <person name="Cohen O."/>
            <person name="Gilbert J.A."/>
            <person name="Pupko T."/>
            <person name="Shuman H.A."/>
            <person name="Segal G."/>
        </authorList>
    </citation>
    <scope>NUCLEOTIDE SEQUENCE [LARGE SCALE GENOMIC DNA]</scope>
    <source>
        <strain evidence="2 3">ATCC 51914</strain>
    </source>
</reference>
<accession>A0A0W1ANZ5</accession>
<dbReference type="RefSeq" id="WP_133141269.1">
    <property type="nucleotide sequence ID" value="NZ_CAAAIQ010000029.1"/>
</dbReference>
<dbReference type="PATRIC" id="fig|66969.6.peg.58"/>
<dbReference type="EMBL" id="LNZB01000002">
    <property type="protein sequence ID" value="KTD83065.1"/>
    <property type="molecule type" value="Genomic_DNA"/>
</dbReference>
<keyword evidence="1" id="KW-1133">Transmembrane helix</keyword>
<organism evidence="2 3">
    <name type="scientific">Legionella waltersii</name>
    <dbReference type="NCBI Taxonomy" id="66969"/>
    <lineage>
        <taxon>Bacteria</taxon>
        <taxon>Pseudomonadati</taxon>
        <taxon>Pseudomonadota</taxon>
        <taxon>Gammaproteobacteria</taxon>
        <taxon>Legionellales</taxon>
        <taxon>Legionellaceae</taxon>
        <taxon>Legionella</taxon>
    </lineage>
</organism>